<evidence type="ECO:0000256" key="3">
    <source>
        <dbReference type="ARBA" id="ARBA00011738"/>
    </source>
</evidence>
<dbReference type="GO" id="GO:0045936">
    <property type="term" value="P:negative regulation of phosphate metabolic process"/>
    <property type="evidence" value="ECO:0007669"/>
    <property type="project" value="InterPro"/>
</dbReference>
<dbReference type="RefSeq" id="WP_132877111.1">
    <property type="nucleotide sequence ID" value="NZ_SLXQ01000003.1"/>
</dbReference>
<comment type="similarity">
    <text evidence="2 7">Belongs to the PhoU family.</text>
</comment>
<dbReference type="InterPro" id="IPR038078">
    <property type="entry name" value="PhoU-like_sf"/>
</dbReference>
<name>A0A4R2QW81_9PSEU</name>
<keyword evidence="4 7" id="KW-0813">Transport</keyword>
<dbReference type="PANTHER" id="PTHR42930:SF3">
    <property type="entry name" value="PHOSPHATE-SPECIFIC TRANSPORT SYSTEM ACCESSORY PROTEIN PHOU"/>
    <property type="match status" value="1"/>
</dbReference>
<comment type="caution">
    <text evidence="9">The sequence shown here is derived from an EMBL/GenBank/DDBJ whole genome shotgun (WGS) entry which is preliminary data.</text>
</comment>
<dbReference type="GO" id="GO:0006817">
    <property type="term" value="P:phosphate ion transport"/>
    <property type="evidence" value="ECO:0007669"/>
    <property type="project" value="UniProtKB-KW"/>
</dbReference>
<proteinExistence type="inferred from homology"/>
<dbReference type="InterPro" id="IPR026022">
    <property type="entry name" value="PhoU_dom"/>
</dbReference>
<dbReference type="PIRSF" id="PIRSF003107">
    <property type="entry name" value="PhoU"/>
    <property type="match status" value="1"/>
</dbReference>
<dbReference type="Pfam" id="PF01895">
    <property type="entry name" value="PhoU"/>
    <property type="match status" value="2"/>
</dbReference>
<dbReference type="GO" id="GO:0030643">
    <property type="term" value="P:intracellular phosphate ion homeostasis"/>
    <property type="evidence" value="ECO:0007669"/>
    <property type="project" value="InterPro"/>
</dbReference>
<dbReference type="FunFam" id="1.20.58.220:FF:000004">
    <property type="entry name" value="Phosphate-specific transport system accessory protein PhoU"/>
    <property type="match status" value="1"/>
</dbReference>
<comment type="function">
    <text evidence="7">Plays a role in the regulation of phosphate uptake.</text>
</comment>
<dbReference type="Gene3D" id="1.20.58.220">
    <property type="entry name" value="Phosphate transport system protein phou homolog 2, domain 2"/>
    <property type="match status" value="1"/>
</dbReference>
<dbReference type="Proteomes" id="UP000294911">
    <property type="component" value="Unassembled WGS sequence"/>
</dbReference>
<keyword evidence="6 7" id="KW-0592">Phosphate transport</keyword>
<evidence type="ECO:0000256" key="6">
    <source>
        <dbReference type="ARBA" id="ARBA00022592"/>
    </source>
</evidence>
<keyword evidence="10" id="KW-1185">Reference proteome</keyword>
<dbReference type="EMBL" id="SLXQ01000003">
    <property type="protein sequence ID" value="TCP54370.1"/>
    <property type="molecule type" value="Genomic_DNA"/>
</dbReference>
<reference evidence="9 10" key="1">
    <citation type="submission" date="2019-03" db="EMBL/GenBank/DDBJ databases">
        <title>Genomic Encyclopedia of Type Strains, Phase IV (KMG-IV): sequencing the most valuable type-strain genomes for metagenomic binning, comparative biology and taxonomic classification.</title>
        <authorList>
            <person name="Goeker M."/>
        </authorList>
    </citation>
    <scope>NUCLEOTIDE SEQUENCE [LARGE SCALE GENOMIC DNA]</scope>
    <source>
        <strain evidence="9 10">DSM 45765</strain>
    </source>
</reference>
<keyword evidence="5 7" id="KW-0963">Cytoplasm</keyword>
<organism evidence="9 10">
    <name type="scientific">Tamaricihabitans halophyticus</name>
    <dbReference type="NCBI Taxonomy" id="1262583"/>
    <lineage>
        <taxon>Bacteria</taxon>
        <taxon>Bacillati</taxon>
        <taxon>Actinomycetota</taxon>
        <taxon>Actinomycetes</taxon>
        <taxon>Pseudonocardiales</taxon>
        <taxon>Pseudonocardiaceae</taxon>
        <taxon>Tamaricihabitans</taxon>
    </lineage>
</organism>
<comment type="subunit">
    <text evidence="3 7">Homodimer.</text>
</comment>
<dbReference type="NCBIfam" id="TIGR02135">
    <property type="entry name" value="phoU_full"/>
    <property type="match status" value="1"/>
</dbReference>
<evidence type="ECO:0000313" key="10">
    <source>
        <dbReference type="Proteomes" id="UP000294911"/>
    </source>
</evidence>
<evidence type="ECO:0000256" key="4">
    <source>
        <dbReference type="ARBA" id="ARBA00022448"/>
    </source>
</evidence>
<dbReference type="SUPFAM" id="SSF109755">
    <property type="entry name" value="PhoU-like"/>
    <property type="match status" value="1"/>
</dbReference>
<feature type="domain" description="PhoU" evidence="8">
    <location>
        <begin position="122"/>
        <end position="204"/>
    </location>
</feature>
<protein>
    <recommendedName>
        <fullName evidence="7">Phosphate-specific transport system accessory protein PhoU</fullName>
    </recommendedName>
</protein>
<dbReference type="PANTHER" id="PTHR42930">
    <property type="entry name" value="PHOSPHATE-SPECIFIC TRANSPORT SYSTEM ACCESSORY PROTEIN PHOU"/>
    <property type="match status" value="1"/>
</dbReference>
<comment type="subcellular location">
    <subcellularLocation>
        <location evidence="1 7">Cytoplasm</location>
    </subcellularLocation>
</comment>
<dbReference type="GO" id="GO:0005737">
    <property type="term" value="C:cytoplasm"/>
    <property type="evidence" value="ECO:0007669"/>
    <property type="project" value="UniProtKB-SubCell"/>
</dbReference>
<dbReference type="OrthoDB" id="9814256at2"/>
<sequence>MREAYHVQLDQLADQLADMCVQVAEAMERATTALLGADLQLAEQVISSDNEIDDARSACEEQAYALLALQAPVATDLRTVLAAIHAAESLERMGDLALHVAKAARRRHPQHVLPEQVSGYFAEMGKVTVRMAQKAEQVIRSKDVDSARALEDDDDEVDDLHRHLFTVLMDKEWPHGVATAVDVTLLGRFYERFADHAVSVARRVVFMVTGKMPGSDNDDVDV</sequence>
<evidence type="ECO:0000313" key="9">
    <source>
        <dbReference type="EMBL" id="TCP54370.1"/>
    </source>
</evidence>
<evidence type="ECO:0000256" key="7">
    <source>
        <dbReference type="PIRNR" id="PIRNR003107"/>
    </source>
</evidence>
<feature type="domain" description="PhoU" evidence="8">
    <location>
        <begin position="17"/>
        <end position="103"/>
    </location>
</feature>
<evidence type="ECO:0000259" key="8">
    <source>
        <dbReference type="Pfam" id="PF01895"/>
    </source>
</evidence>
<dbReference type="AlphaFoldDB" id="A0A4R2QW81"/>
<evidence type="ECO:0000256" key="5">
    <source>
        <dbReference type="ARBA" id="ARBA00022490"/>
    </source>
</evidence>
<accession>A0A4R2QW81</accession>
<dbReference type="InterPro" id="IPR028366">
    <property type="entry name" value="PhoU"/>
</dbReference>
<evidence type="ECO:0000256" key="2">
    <source>
        <dbReference type="ARBA" id="ARBA00008107"/>
    </source>
</evidence>
<evidence type="ECO:0000256" key="1">
    <source>
        <dbReference type="ARBA" id="ARBA00004496"/>
    </source>
</evidence>
<gene>
    <name evidence="9" type="ORF">EV191_103415</name>
</gene>